<feature type="non-terminal residue" evidence="1">
    <location>
        <position position="62"/>
    </location>
</feature>
<evidence type="ECO:0000313" key="1">
    <source>
        <dbReference type="EMBL" id="KAE8389933.1"/>
    </source>
</evidence>
<sequence length="62" mass="7334">MDRSVGRRYRSTVLEKGGSHDDKHIMTEILDRRVRMEAFRHELGLLDIIKRNNGSYFPLSFL</sequence>
<dbReference type="EMBL" id="ML735260">
    <property type="protein sequence ID" value="KAE8389933.1"/>
    <property type="molecule type" value="Genomic_DNA"/>
</dbReference>
<name>A0A5N7C8M4_PETAA</name>
<proteinExistence type="predicted"/>
<accession>A0A5N7C8M4</accession>
<protein>
    <submittedName>
        <fullName evidence="1">Uncharacterized protein</fullName>
    </submittedName>
</protein>
<dbReference type="Proteomes" id="UP000326877">
    <property type="component" value="Unassembled WGS sequence"/>
</dbReference>
<reference evidence="1" key="1">
    <citation type="submission" date="2019-04" db="EMBL/GenBank/DDBJ databases">
        <title>Friends and foes A comparative genomics studyof 23 Aspergillus species from section Flavi.</title>
        <authorList>
            <consortium name="DOE Joint Genome Institute"/>
            <person name="Kjaerbolling I."/>
            <person name="Vesth T."/>
            <person name="Frisvad J.C."/>
            <person name="Nybo J.L."/>
            <person name="Theobald S."/>
            <person name="Kildgaard S."/>
            <person name="Isbrandt T."/>
            <person name="Kuo A."/>
            <person name="Sato A."/>
            <person name="Lyhne E.K."/>
            <person name="Kogle M.E."/>
            <person name="Wiebenga A."/>
            <person name="Kun R.S."/>
            <person name="Lubbers R.J."/>
            <person name="Makela M.R."/>
            <person name="Barry K."/>
            <person name="Chovatia M."/>
            <person name="Clum A."/>
            <person name="Daum C."/>
            <person name="Haridas S."/>
            <person name="He G."/>
            <person name="LaButti K."/>
            <person name="Lipzen A."/>
            <person name="Mondo S."/>
            <person name="Riley R."/>
            <person name="Salamov A."/>
            <person name="Simmons B.A."/>
            <person name="Magnuson J.K."/>
            <person name="Henrissat B."/>
            <person name="Mortensen U.H."/>
            <person name="Larsen T.O."/>
            <person name="Devries R.P."/>
            <person name="Grigoriev I.V."/>
            <person name="Machida M."/>
            <person name="Baker S.E."/>
            <person name="Andersen M.R."/>
        </authorList>
    </citation>
    <scope>NUCLEOTIDE SEQUENCE [LARGE SCALE GENOMIC DNA]</scope>
    <source>
        <strain evidence="1">IBT 14317</strain>
    </source>
</reference>
<dbReference type="OrthoDB" id="534666at2759"/>
<dbReference type="AlphaFoldDB" id="A0A5N7C8M4"/>
<dbReference type="Gene3D" id="1.10.1370.10">
    <property type="entry name" value="Neurolysin, domain 3"/>
    <property type="match status" value="1"/>
</dbReference>
<gene>
    <name evidence="1" type="ORF">BDV23DRAFT_156432</name>
</gene>
<organism evidence="1">
    <name type="scientific">Petromyces alliaceus</name>
    <name type="common">Aspergillus alliaceus</name>
    <dbReference type="NCBI Taxonomy" id="209559"/>
    <lineage>
        <taxon>Eukaryota</taxon>
        <taxon>Fungi</taxon>
        <taxon>Dikarya</taxon>
        <taxon>Ascomycota</taxon>
        <taxon>Pezizomycotina</taxon>
        <taxon>Eurotiomycetes</taxon>
        <taxon>Eurotiomycetidae</taxon>
        <taxon>Eurotiales</taxon>
        <taxon>Aspergillaceae</taxon>
        <taxon>Aspergillus</taxon>
        <taxon>Aspergillus subgen. Circumdati</taxon>
    </lineage>
</organism>
<dbReference type="InterPro" id="IPR024077">
    <property type="entry name" value="Neurolysin/TOP_dom2"/>
</dbReference>